<feature type="transmembrane region" description="Helical" evidence="5">
    <location>
        <begin position="124"/>
        <end position="148"/>
    </location>
</feature>
<evidence type="ECO:0000256" key="2">
    <source>
        <dbReference type="ARBA" id="ARBA00022692"/>
    </source>
</evidence>
<feature type="transmembrane region" description="Helical" evidence="5">
    <location>
        <begin position="12"/>
        <end position="30"/>
    </location>
</feature>
<feature type="transmembrane region" description="Helical" evidence="5">
    <location>
        <begin position="174"/>
        <end position="195"/>
    </location>
</feature>
<dbReference type="AlphaFoldDB" id="A0A1V9Z2S6"/>
<dbReference type="PANTHER" id="PTHR21324">
    <property type="entry name" value="FASTING-INDUCIBLE INTEGRAL MEMBRANE PROTEIN TM6P1-RELATED"/>
    <property type="match status" value="1"/>
</dbReference>
<keyword evidence="2 5" id="KW-0812">Transmembrane</keyword>
<comment type="subcellular location">
    <subcellularLocation>
        <location evidence="1">Endomembrane system</location>
        <topology evidence="1">Multi-pass membrane protein</topology>
    </subcellularLocation>
</comment>
<evidence type="ECO:0000259" key="6">
    <source>
        <dbReference type="Pfam" id="PF10277"/>
    </source>
</evidence>
<feature type="transmembrane region" description="Helical" evidence="5">
    <location>
        <begin position="50"/>
        <end position="70"/>
    </location>
</feature>
<gene>
    <name evidence="7" type="ORF">ACHHYP_04035</name>
</gene>
<organism evidence="7 8">
    <name type="scientific">Achlya hypogyna</name>
    <name type="common">Oomycete</name>
    <name type="synonym">Protoachlya hypogyna</name>
    <dbReference type="NCBI Taxonomy" id="1202772"/>
    <lineage>
        <taxon>Eukaryota</taxon>
        <taxon>Sar</taxon>
        <taxon>Stramenopiles</taxon>
        <taxon>Oomycota</taxon>
        <taxon>Saprolegniomycetes</taxon>
        <taxon>Saprolegniales</taxon>
        <taxon>Achlyaceae</taxon>
        <taxon>Achlya</taxon>
    </lineage>
</organism>
<keyword evidence="3 5" id="KW-1133">Transmembrane helix</keyword>
<evidence type="ECO:0000256" key="1">
    <source>
        <dbReference type="ARBA" id="ARBA00004127"/>
    </source>
</evidence>
<accession>A0A1V9Z2S6</accession>
<dbReference type="Proteomes" id="UP000243579">
    <property type="component" value="Unassembled WGS sequence"/>
</dbReference>
<evidence type="ECO:0000313" key="8">
    <source>
        <dbReference type="Proteomes" id="UP000243579"/>
    </source>
</evidence>
<keyword evidence="4 5" id="KW-0472">Membrane</keyword>
<evidence type="ECO:0000256" key="5">
    <source>
        <dbReference type="SAM" id="Phobius"/>
    </source>
</evidence>
<dbReference type="PROSITE" id="PS51257">
    <property type="entry name" value="PROKAR_LIPOPROTEIN"/>
    <property type="match status" value="1"/>
</dbReference>
<name>A0A1V9Z2S6_ACHHY</name>
<feature type="transmembrane region" description="Helical" evidence="5">
    <location>
        <begin position="91"/>
        <end position="112"/>
    </location>
</feature>
<dbReference type="GO" id="GO:0012505">
    <property type="term" value="C:endomembrane system"/>
    <property type="evidence" value="ECO:0007669"/>
    <property type="project" value="UniProtKB-SubCell"/>
</dbReference>
<dbReference type="Pfam" id="PF10277">
    <property type="entry name" value="Frag1"/>
    <property type="match status" value="1"/>
</dbReference>
<evidence type="ECO:0000256" key="4">
    <source>
        <dbReference type="ARBA" id="ARBA00023136"/>
    </source>
</evidence>
<feature type="transmembrane region" description="Helical" evidence="5">
    <location>
        <begin position="250"/>
        <end position="269"/>
    </location>
</feature>
<dbReference type="InterPro" id="IPR019402">
    <property type="entry name" value="CWH43_N"/>
</dbReference>
<comment type="caution">
    <text evidence="7">The sequence shown here is derived from an EMBL/GenBank/DDBJ whole genome shotgun (WGS) entry which is preliminary data.</text>
</comment>
<dbReference type="EMBL" id="JNBR01000480">
    <property type="protein sequence ID" value="OQR92120.1"/>
    <property type="molecule type" value="Genomic_DNA"/>
</dbReference>
<sequence>MEHARRASSIGATTAVVVTIVACVSIAKANDTYVGGLQWPFLSDMGRDPPAYYVFVVGLCSTAICLLLVWHANTSLFNYQYQAGVAVTGKCGRIFVAACGMASAVALPILSICDTARFPDAHNYSAYAFFVLEAFAVLVNTGITYRIYTQDDNDTRFTMDGLDRKVIRRVRRQAWLAQIIVATLFLASFIIYIPVGLAVSCAFEHLSTTSCLQLNLGVDYCTKTMNLNATYTKLWNYSEPGCHSVHQMRAGAQLACILTLVGYSLTFLFNYQDMKKYVEHDRSAYAVPPDCISRET</sequence>
<dbReference type="PANTHER" id="PTHR21324:SF2">
    <property type="entry name" value="EG:22E5.9 PROTEIN"/>
    <property type="match status" value="1"/>
</dbReference>
<dbReference type="OrthoDB" id="191706at2759"/>
<proteinExistence type="predicted"/>
<reference evidence="7 8" key="1">
    <citation type="journal article" date="2014" name="Genome Biol. Evol.">
        <title>The secreted proteins of Achlya hypogyna and Thraustotheca clavata identify the ancestral oomycete secretome and reveal gene acquisitions by horizontal gene transfer.</title>
        <authorList>
            <person name="Misner I."/>
            <person name="Blouin N."/>
            <person name="Leonard G."/>
            <person name="Richards T.A."/>
            <person name="Lane C.E."/>
        </authorList>
    </citation>
    <scope>NUCLEOTIDE SEQUENCE [LARGE SCALE GENOMIC DNA]</scope>
    <source>
        <strain evidence="7 8">ATCC 48635</strain>
    </source>
</reference>
<dbReference type="InterPro" id="IPR050911">
    <property type="entry name" value="DRAM/TMEM150_Autophagy_Mod"/>
</dbReference>
<evidence type="ECO:0000256" key="3">
    <source>
        <dbReference type="ARBA" id="ARBA00022989"/>
    </source>
</evidence>
<keyword evidence="8" id="KW-1185">Reference proteome</keyword>
<feature type="domain" description="CWH43-like N-terminal" evidence="6">
    <location>
        <begin position="14"/>
        <end position="269"/>
    </location>
</feature>
<evidence type="ECO:0000313" key="7">
    <source>
        <dbReference type="EMBL" id="OQR92120.1"/>
    </source>
</evidence>
<protein>
    <recommendedName>
        <fullName evidence="6">CWH43-like N-terminal domain-containing protein</fullName>
    </recommendedName>
</protein>